<name>A0A9I9ELT3_CUCME</name>
<dbReference type="AlphaFoldDB" id="A0A9I9ELT3"/>
<dbReference type="EnsemblPlants" id="MELO3C035630.2.1">
    <property type="protein sequence ID" value="MELO3C035630.2.1"/>
    <property type="gene ID" value="MELO3C035630.2"/>
</dbReference>
<proteinExistence type="predicted"/>
<organism evidence="1">
    <name type="scientific">Cucumis melo</name>
    <name type="common">Muskmelon</name>
    <dbReference type="NCBI Taxonomy" id="3656"/>
    <lineage>
        <taxon>Eukaryota</taxon>
        <taxon>Viridiplantae</taxon>
        <taxon>Streptophyta</taxon>
        <taxon>Embryophyta</taxon>
        <taxon>Tracheophyta</taxon>
        <taxon>Spermatophyta</taxon>
        <taxon>Magnoliopsida</taxon>
        <taxon>eudicotyledons</taxon>
        <taxon>Gunneridae</taxon>
        <taxon>Pentapetalae</taxon>
        <taxon>rosids</taxon>
        <taxon>fabids</taxon>
        <taxon>Cucurbitales</taxon>
        <taxon>Cucurbitaceae</taxon>
        <taxon>Benincaseae</taxon>
        <taxon>Cucumis</taxon>
    </lineage>
</organism>
<protein>
    <submittedName>
        <fullName evidence="1">Uncharacterized protein</fullName>
    </submittedName>
</protein>
<dbReference type="Gramene" id="MELO3C035630.2.1">
    <property type="protein sequence ID" value="MELO3C035630.2.1"/>
    <property type="gene ID" value="MELO3C035630.2"/>
</dbReference>
<evidence type="ECO:0000313" key="1">
    <source>
        <dbReference type="EnsemblPlants" id="MELO3C035630.2.1"/>
    </source>
</evidence>
<reference evidence="1" key="1">
    <citation type="submission" date="2023-03" db="UniProtKB">
        <authorList>
            <consortium name="EnsemblPlants"/>
        </authorList>
    </citation>
    <scope>IDENTIFICATION</scope>
</reference>
<sequence>CRGANKSKVTRITKLEAEKSEKVSPRPSKCCGTRISKPNVAVLQTFKPVRGAYTRFSVPIDDLSGFFKPFSSGYFFNKMIEDVKDGCYTLMELTIFKTMDWTKLETPINQGSLNHYTSKIDVGMQRD</sequence>
<accession>A0A9I9ELT3</accession>